<dbReference type="RefSeq" id="WP_246368219.1">
    <property type="nucleotide sequence ID" value="NZ_JAAAMM010000005.1"/>
</dbReference>
<organism evidence="1 2">
    <name type="scientific">Aurantimonas endophytica</name>
    <dbReference type="NCBI Taxonomy" id="1522175"/>
    <lineage>
        <taxon>Bacteria</taxon>
        <taxon>Pseudomonadati</taxon>
        <taxon>Pseudomonadota</taxon>
        <taxon>Alphaproteobacteria</taxon>
        <taxon>Hyphomicrobiales</taxon>
        <taxon>Aurantimonadaceae</taxon>
        <taxon>Aurantimonas</taxon>
    </lineage>
</organism>
<dbReference type="Proteomes" id="UP000588647">
    <property type="component" value="Unassembled WGS sequence"/>
</dbReference>
<gene>
    <name evidence="1" type="ORF">GGR03_003741</name>
</gene>
<accession>A0A7W6HGA5</accession>
<dbReference type="SUPFAM" id="SSF53756">
    <property type="entry name" value="UDP-Glycosyltransferase/glycogen phosphorylase"/>
    <property type="match status" value="1"/>
</dbReference>
<reference evidence="1 2" key="1">
    <citation type="submission" date="2020-08" db="EMBL/GenBank/DDBJ databases">
        <title>Genomic Encyclopedia of Type Strains, Phase IV (KMG-IV): sequencing the most valuable type-strain genomes for metagenomic binning, comparative biology and taxonomic classification.</title>
        <authorList>
            <person name="Goeker M."/>
        </authorList>
    </citation>
    <scope>NUCLEOTIDE SEQUENCE [LARGE SCALE GENOMIC DNA]</scope>
    <source>
        <strain evidence="1 2">DSM 103570</strain>
    </source>
</reference>
<protein>
    <submittedName>
        <fullName evidence="1">Glycosyltransferase involved in cell wall biosynthesis</fullName>
    </submittedName>
</protein>
<sequence length="385" mass="42697">MKLRTLVCFSHLRWDFVYQRPQHILSRASKEYQVIFVEEPIFENVSEPYIRRTERAGVTVAVPVLPRGTDTATALRLQRQLIGSLLGETSAGGRIFWYYTPFACAFTDPSDADVVVYDNMDELSAFLGAPPELLELEARLFGAADVVFTGGLSLFEAKQGRHSNVQPFPSSVDVSHFSAARGELADPDDQAPVPKPRVGFFGVIDERIDLDLLRRTAALRPDWQFVMIGPVVKIDPATLPQADNIHWIGGKNYTELPSYLAGWDAGFMPFAINEATRFISPTKTPEFLAAGLPVVSTPITDVVRPYGALGLVQIAATAEEVVAGIESMLSRPRESWLSKVDETLSKTSWDVTWAAMHRELDSIAKRKTRGLSIDHSPLSRELTHV</sequence>
<dbReference type="AlphaFoldDB" id="A0A7W6HGA5"/>
<evidence type="ECO:0000313" key="1">
    <source>
        <dbReference type="EMBL" id="MBB4004646.1"/>
    </source>
</evidence>
<comment type="caution">
    <text evidence="1">The sequence shown here is derived from an EMBL/GenBank/DDBJ whole genome shotgun (WGS) entry which is preliminary data.</text>
</comment>
<proteinExistence type="predicted"/>
<dbReference type="CDD" id="cd04950">
    <property type="entry name" value="GT4_TuaH-like"/>
    <property type="match status" value="1"/>
</dbReference>
<dbReference type="Gene3D" id="3.40.50.2000">
    <property type="entry name" value="Glycogen Phosphorylase B"/>
    <property type="match status" value="1"/>
</dbReference>
<dbReference type="EMBL" id="JACIEM010000005">
    <property type="protein sequence ID" value="MBB4004646.1"/>
    <property type="molecule type" value="Genomic_DNA"/>
</dbReference>
<dbReference type="GO" id="GO:0016740">
    <property type="term" value="F:transferase activity"/>
    <property type="evidence" value="ECO:0007669"/>
    <property type="project" value="UniProtKB-KW"/>
</dbReference>
<keyword evidence="2" id="KW-1185">Reference proteome</keyword>
<keyword evidence="1" id="KW-0808">Transferase</keyword>
<evidence type="ECO:0000313" key="2">
    <source>
        <dbReference type="Proteomes" id="UP000588647"/>
    </source>
</evidence>
<name>A0A7W6HGA5_9HYPH</name>
<dbReference type="Pfam" id="PF13692">
    <property type="entry name" value="Glyco_trans_1_4"/>
    <property type="match status" value="1"/>
</dbReference>